<dbReference type="EMBL" id="JACXVP010000003">
    <property type="protein sequence ID" value="KAG5613740.1"/>
    <property type="molecule type" value="Genomic_DNA"/>
</dbReference>
<dbReference type="InterPro" id="IPR011989">
    <property type="entry name" value="ARM-like"/>
</dbReference>
<proteinExistence type="predicted"/>
<dbReference type="GO" id="GO:0007165">
    <property type="term" value="P:signal transduction"/>
    <property type="evidence" value="ECO:0007669"/>
    <property type="project" value="InterPro"/>
</dbReference>
<dbReference type="GO" id="GO:0000159">
    <property type="term" value="C:protein phosphatase type 2A complex"/>
    <property type="evidence" value="ECO:0007669"/>
    <property type="project" value="InterPro"/>
</dbReference>
<protein>
    <submittedName>
        <fullName evidence="1">Uncharacterized protein</fullName>
    </submittedName>
</protein>
<accession>A0A9J5ZNR7</accession>
<dbReference type="SUPFAM" id="SSF48371">
    <property type="entry name" value="ARM repeat"/>
    <property type="match status" value="1"/>
</dbReference>
<dbReference type="InterPro" id="IPR016024">
    <property type="entry name" value="ARM-type_fold"/>
</dbReference>
<dbReference type="GO" id="GO:0019888">
    <property type="term" value="F:protein phosphatase regulator activity"/>
    <property type="evidence" value="ECO:0007669"/>
    <property type="project" value="InterPro"/>
</dbReference>
<sequence>MELQPVQYISSDLSTTGLNNTDGIPMAVNTNSFPKKTLVELVDCVTSAAGKFMETVVQETVKMVSLNLFRSRAPQPHENQVLEALILEEEEPLMDVAWLHVQIVYELLLRFVASPKLAKRYIDHSFVLRILDIFDSDDLREREYLKTVLHRMYGKFMVHHPFIRKSINYHL</sequence>
<evidence type="ECO:0000313" key="2">
    <source>
        <dbReference type="Proteomes" id="UP000824120"/>
    </source>
</evidence>
<evidence type="ECO:0000313" key="1">
    <source>
        <dbReference type="EMBL" id="KAG5613740.1"/>
    </source>
</evidence>
<name>A0A9J5ZNR7_SOLCO</name>
<reference evidence="1 2" key="1">
    <citation type="submission" date="2020-09" db="EMBL/GenBank/DDBJ databases">
        <title>De no assembly of potato wild relative species, Solanum commersonii.</title>
        <authorList>
            <person name="Cho K."/>
        </authorList>
    </citation>
    <scope>NUCLEOTIDE SEQUENCE [LARGE SCALE GENOMIC DNA]</scope>
    <source>
        <strain evidence="1">LZ3.2</strain>
        <tissue evidence="1">Leaf</tissue>
    </source>
</reference>
<dbReference type="PANTHER" id="PTHR10257">
    <property type="entry name" value="SERINE/THREONINE PROTEIN PHOSPHATASE 2A PP2A REGULATORY SUBUNIT B"/>
    <property type="match status" value="1"/>
</dbReference>
<dbReference type="Proteomes" id="UP000824120">
    <property type="component" value="Chromosome 3"/>
</dbReference>
<dbReference type="AlphaFoldDB" id="A0A9J5ZNR7"/>
<dbReference type="InterPro" id="IPR002554">
    <property type="entry name" value="PP2A_B56"/>
</dbReference>
<dbReference type="OrthoDB" id="10264446at2759"/>
<dbReference type="Gene3D" id="1.25.10.10">
    <property type="entry name" value="Leucine-rich Repeat Variant"/>
    <property type="match status" value="1"/>
</dbReference>
<organism evidence="1 2">
    <name type="scientific">Solanum commersonii</name>
    <name type="common">Commerson's wild potato</name>
    <name type="synonym">Commerson's nightshade</name>
    <dbReference type="NCBI Taxonomy" id="4109"/>
    <lineage>
        <taxon>Eukaryota</taxon>
        <taxon>Viridiplantae</taxon>
        <taxon>Streptophyta</taxon>
        <taxon>Embryophyta</taxon>
        <taxon>Tracheophyta</taxon>
        <taxon>Spermatophyta</taxon>
        <taxon>Magnoliopsida</taxon>
        <taxon>eudicotyledons</taxon>
        <taxon>Gunneridae</taxon>
        <taxon>Pentapetalae</taxon>
        <taxon>asterids</taxon>
        <taxon>lamiids</taxon>
        <taxon>Solanales</taxon>
        <taxon>Solanaceae</taxon>
        <taxon>Solanoideae</taxon>
        <taxon>Solaneae</taxon>
        <taxon>Solanum</taxon>
    </lineage>
</organism>
<gene>
    <name evidence="1" type="ORF">H5410_013564</name>
</gene>
<dbReference type="PANTHER" id="PTHR10257:SF60">
    <property type="entry name" value="SERINE_THREONINE PROTEIN PHOSPHATASE 2A 55 KDA REGULATORY SUBUNIT B' DELTA ISOFORM"/>
    <property type="match status" value="1"/>
</dbReference>
<keyword evidence="2" id="KW-1185">Reference proteome</keyword>
<dbReference type="Pfam" id="PF01603">
    <property type="entry name" value="B56"/>
    <property type="match status" value="1"/>
</dbReference>
<comment type="caution">
    <text evidence="1">The sequence shown here is derived from an EMBL/GenBank/DDBJ whole genome shotgun (WGS) entry which is preliminary data.</text>
</comment>